<evidence type="ECO:0000256" key="1">
    <source>
        <dbReference type="ARBA" id="ARBA00023172"/>
    </source>
</evidence>
<dbReference type="CDD" id="cd00201">
    <property type="entry name" value="WW"/>
    <property type="match status" value="1"/>
</dbReference>
<dbReference type="Pfam" id="PF12763">
    <property type="entry name" value="EH"/>
    <property type="match status" value="1"/>
</dbReference>
<name>A0A9P1C9X1_9DINO</name>
<dbReference type="Pfam" id="PF00397">
    <property type="entry name" value="WW"/>
    <property type="match status" value="1"/>
</dbReference>
<accession>A0A9P1C9X1</accession>
<dbReference type="PROSITE" id="PS01159">
    <property type="entry name" value="WW_DOMAIN_1"/>
    <property type="match status" value="1"/>
</dbReference>
<dbReference type="EMBL" id="CAMXCT030001156">
    <property type="protein sequence ID" value="CAL4774639.1"/>
    <property type="molecule type" value="Genomic_DNA"/>
</dbReference>
<dbReference type="PROSITE" id="PS50020">
    <property type="entry name" value="WW_DOMAIN_2"/>
    <property type="match status" value="1"/>
</dbReference>
<organism evidence="5">
    <name type="scientific">Cladocopium goreaui</name>
    <dbReference type="NCBI Taxonomy" id="2562237"/>
    <lineage>
        <taxon>Eukaryota</taxon>
        <taxon>Sar</taxon>
        <taxon>Alveolata</taxon>
        <taxon>Dinophyceae</taxon>
        <taxon>Suessiales</taxon>
        <taxon>Symbiodiniaceae</taxon>
        <taxon>Cladocopium</taxon>
    </lineage>
</organism>
<sequence>MSRALRQKEIEDQLAGCATSGQLPFFHFWASDGGESPLWRCAAYVVRVRAGGFMVVLPGEEEITSFFEGGCSPDSEHFAFHVGEAEIETPRGRHLGQCDVVLVDCPWSLLSVLHRPISLRPEIAQSMYKFKCGGTMGRPVRASAEALASSWVAEVMDEETAAEYQTPEEDPPDLEGVPASESELMIAQLMERIRVLEEQRLVPGASGLVPVPNGGSAPEGLLGRGDLSAPASSAAMEKLKMLAGAGPTRVVAHERAAREARPEVSAFAEHSAETLEAEELDEALETSLLATSDPMQRLMVLQMKQMSLLSRQIQSRQPADPIQAVLGSGSSDSNGGSTSGIKGCLAREAFVKISEDLLKLAEVAQANALNELGRTSTQNTPGLMRDYLEQRVPLGNFKQLTQFGYLAAAAWEIGNRTSNKELQGFAAKMLMFIEQCAMDNGKSNLGWLMTGLPDPNFALVHQHQHRSGMKPFTRLAAASWVAANVSYLRDLDFLETKIRNTDRPEKGAAGGGTKEGDDKRPQPKRPPKKGKPKGSDAGAGDASSAPGTKLTSAVGGLGEPLLFSSSLAQRGSSASTAVTVGGILIHAYAMSSGRPGPKRTEQGSGNRHDARASLDEIRCTELVSLVLALAGASHCGLGAFLKRSLQPPRNAYGAVPRSDLWPCPLPRWRWTGSTNLSPKRRRKRRRLELHARCVQHVIATLNWLTLGHAKSPPAHARLGSPISGKQHCIIERIEEMVHYFLDAPEVQFGDLGRAGDKLVNLLNAAFKLDASVPLSFEDLGSFLDLVFKDLDPYSSNGKAHETSHPPTAAEPMSASLEAPSTTGPGVRVPLSTVPAKPVIASRIKWKLGPSFDPSPYLSDPLVHAAYQDPEVLRTPEHTWPVRAKGRVHCSRQDLLALAAKWDALGACDIIPVEEVRADEAVGLFSVPKDAEFDRLIINPTVINSRMETISTFTKSIAPGHLIGMIRLPPEEDLRISSDDLCEFYYTFQVSKARASRNAIGMVFLGRELAHLQCYSPSLADSKVYLCLATLAMGDGLAVEIAQQSHFNLLHSRAGCMLASEVLAYRRPIPKGPFYELLTIDDHIGLQRVLKSVSLEKQETRDKVVFARANEAYDQVGLTAHPGKRQRQVSHTTVLGAEVDGIAGRCSAPRNRLALLMVCTAVVVVKRKCTRKLLQSLLGCWVHALLFRRCVFSVLEAVYSEGLEHDKDTVFTLSPQSVNEMLCLLLLAPMLQCDMRVEVCPELFTMDASPYGGAICRTELGEFAMDALWLQSEQRGYYTKLEQGPGLALQEVGLESLAHFGAESQADFFPLSRPLVSFEAEAEERFLFDCIELFRGQGNWSRAHEEAGLRVHPGLERNAKGVSFGDLSDDDTFRSMLDLAGSGEIRDWHAAPPCWSFGTLRRPRLRSKEEPAGFSPKDPVTFEQTRLAVRTAFLLIVALLAGSYVSCEQPGSSVMFHLHIFRVLLSLGCRITKFCFCSFGSGFNKPSKWLHNKPWLVDLQGNCSCPFRGQHFVVQGSFTRQSIKEFDQRCRPDTFQVYGRVPRPGEAVSQFSASYPLPLCQAMSKGCAAFLATGAHLQTGRGSATVDASSRSSLRPWHEDPDWVEDLCESLTFKELFRYKFKQSGHINCLECRVYKSWLKHCAKRWAGCRILGLLDSRVTLGAAAKGRSSSRALSHILRSSLGYVLGSGLYPGGIHCRSAWNRADGPSRDHAVPGPSKLCPQWLLDLRNGDDRLFQVMVTSSRWTRPVGRWIRLLLILSGDVEPNPGPEARDPLYKPRGELSNLVGLTQTTAARMDSCLQAFGEWLFDEVGWTLDDALENAERADLSLRAYGRFCFSSGRPRYVYVYAITAVQHLRPQFKVFLGGAWKIDKQWQIEEPGQCRAVLSAAMVRGILTLAFLWGWHCFGGIVAIGCAGMLHPNEFICLERRDLIFPSDSLSDTQLLYVHIKNPKTARFARKQHVRIDAPSVLLLARLLFEHLPLDRRLFGASIAVFRRQWNHCLDYLGVPRRQNQAGATPGTLRGSGATDLYYRTEDLQKVAWRGRWAKLKTVEYYVQEVAAQLFLHRLPEPVKARIVLLEQHVWTVLRSQFSSFFSNLAEQNRTDGGKVADRMKSIRAPPRGGYPAAPKAAAEPEVKWKAVKTPEGHTYYYNSRTRESTWERPLALGGPMVYRVGDEVEVWSNGQRSWCRGKVLQVTEDKVTAEFALPDGANARKELPSQHKDLRVLPAKESQWTAEEQEAYQKWFNLIDGGSASEKAAKPISLFLWKSELPREALKQVWAVANSGAKAMLKFEVFACCCRLVGHCQGMDAAFVKQGERPLRVKLRSECLTTPPPAMPKFKV</sequence>
<feature type="region of interest" description="Disordered" evidence="2">
    <location>
        <begin position="590"/>
        <end position="609"/>
    </location>
</feature>
<dbReference type="SMART" id="SM00456">
    <property type="entry name" value="WW"/>
    <property type="match status" value="1"/>
</dbReference>
<dbReference type="EMBL" id="CAMXCT010001156">
    <property type="protein sequence ID" value="CAI3987327.1"/>
    <property type="molecule type" value="Genomic_DNA"/>
</dbReference>
<dbReference type="Proteomes" id="UP001152797">
    <property type="component" value="Unassembled WGS sequence"/>
</dbReference>
<reference evidence="5" key="1">
    <citation type="submission" date="2022-10" db="EMBL/GenBank/DDBJ databases">
        <authorList>
            <person name="Chen Y."/>
            <person name="Dougan E. K."/>
            <person name="Chan C."/>
            <person name="Rhodes N."/>
            <person name="Thang M."/>
        </authorList>
    </citation>
    <scope>NUCLEOTIDE SEQUENCE</scope>
</reference>
<gene>
    <name evidence="5" type="ORF">C1SCF055_LOCUS14610</name>
</gene>
<dbReference type="SUPFAM" id="SSF51045">
    <property type="entry name" value="WW domain"/>
    <property type="match status" value="1"/>
</dbReference>
<feature type="compositionally biased region" description="Low complexity" evidence="2">
    <location>
        <begin position="535"/>
        <end position="547"/>
    </location>
</feature>
<dbReference type="InterPro" id="IPR013762">
    <property type="entry name" value="Integrase-like_cat_sf"/>
</dbReference>
<evidence type="ECO:0000259" key="3">
    <source>
        <dbReference type="PROSITE" id="PS50020"/>
    </source>
</evidence>
<dbReference type="GO" id="GO:0015074">
    <property type="term" value="P:DNA integration"/>
    <property type="evidence" value="ECO:0007669"/>
    <property type="project" value="InterPro"/>
</dbReference>
<evidence type="ECO:0000256" key="2">
    <source>
        <dbReference type="SAM" id="MobiDB-lite"/>
    </source>
</evidence>
<feature type="region of interest" description="Disordered" evidence="2">
    <location>
        <begin position="796"/>
        <end position="827"/>
    </location>
</feature>
<dbReference type="OrthoDB" id="441335at2759"/>
<dbReference type="Gene3D" id="1.10.443.10">
    <property type="entry name" value="Intergrase catalytic core"/>
    <property type="match status" value="1"/>
</dbReference>
<keyword evidence="1" id="KW-0233">DNA recombination</keyword>
<dbReference type="SUPFAM" id="SSF56349">
    <property type="entry name" value="DNA breaking-rejoining enzymes"/>
    <property type="match status" value="1"/>
</dbReference>
<dbReference type="InterPro" id="IPR000261">
    <property type="entry name" value="EH_dom"/>
</dbReference>
<comment type="caution">
    <text evidence="5">The sequence shown here is derived from an EMBL/GenBank/DDBJ whole genome shotgun (WGS) entry which is preliminary data.</text>
</comment>
<keyword evidence="7" id="KW-1185">Reference proteome</keyword>
<feature type="compositionally biased region" description="Basic and acidic residues" evidence="2">
    <location>
        <begin position="598"/>
        <end position="609"/>
    </location>
</feature>
<dbReference type="GO" id="GO:0006310">
    <property type="term" value="P:DNA recombination"/>
    <property type="evidence" value="ECO:0007669"/>
    <property type="project" value="UniProtKB-KW"/>
</dbReference>
<dbReference type="GO" id="GO:0003677">
    <property type="term" value="F:DNA binding"/>
    <property type="evidence" value="ECO:0007669"/>
    <property type="project" value="InterPro"/>
</dbReference>
<dbReference type="InterPro" id="IPR036020">
    <property type="entry name" value="WW_dom_sf"/>
</dbReference>
<dbReference type="InterPro" id="IPR001202">
    <property type="entry name" value="WW_dom"/>
</dbReference>
<dbReference type="Gene3D" id="1.10.238.10">
    <property type="entry name" value="EF-hand"/>
    <property type="match status" value="1"/>
</dbReference>
<evidence type="ECO:0000313" key="5">
    <source>
        <dbReference type="EMBL" id="CAI3987327.1"/>
    </source>
</evidence>
<dbReference type="Gene3D" id="2.20.70.10">
    <property type="match status" value="1"/>
</dbReference>
<feature type="domain" description="EH" evidence="4">
    <location>
        <begin position="2235"/>
        <end position="2300"/>
    </location>
</feature>
<feature type="domain" description="WW" evidence="3">
    <location>
        <begin position="2135"/>
        <end position="2162"/>
    </location>
</feature>
<dbReference type="PROSITE" id="PS50031">
    <property type="entry name" value="EH"/>
    <property type="match status" value="1"/>
</dbReference>
<reference evidence="6" key="2">
    <citation type="submission" date="2024-04" db="EMBL/GenBank/DDBJ databases">
        <authorList>
            <person name="Chen Y."/>
            <person name="Shah S."/>
            <person name="Dougan E. K."/>
            <person name="Thang M."/>
            <person name="Chan C."/>
        </authorList>
    </citation>
    <scope>NUCLEOTIDE SEQUENCE [LARGE SCALE GENOMIC DNA]</scope>
</reference>
<evidence type="ECO:0000313" key="7">
    <source>
        <dbReference type="Proteomes" id="UP001152797"/>
    </source>
</evidence>
<dbReference type="EMBL" id="CAMXCT020001156">
    <property type="protein sequence ID" value="CAL1140702.1"/>
    <property type="molecule type" value="Genomic_DNA"/>
</dbReference>
<evidence type="ECO:0000259" key="4">
    <source>
        <dbReference type="PROSITE" id="PS50031"/>
    </source>
</evidence>
<evidence type="ECO:0000313" key="6">
    <source>
        <dbReference type="EMBL" id="CAL1140702.1"/>
    </source>
</evidence>
<proteinExistence type="predicted"/>
<protein>
    <submittedName>
        <fullName evidence="5">Uncharacterized protein</fullName>
    </submittedName>
</protein>
<feature type="compositionally biased region" description="Basic residues" evidence="2">
    <location>
        <begin position="522"/>
        <end position="532"/>
    </location>
</feature>
<dbReference type="InterPro" id="IPR011010">
    <property type="entry name" value="DNA_brk_join_enz"/>
</dbReference>
<dbReference type="InterPro" id="IPR014002">
    <property type="entry name" value="Agenet_dom_plant"/>
</dbReference>
<dbReference type="SMART" id="SM00743">
    <property type="entry name" value="Agenet"/>
    <property type="match status" value="1"/>
</dbReference>
<feature type="region of interest" description="Disordered" evidence="2">
    <location>
        <begin position="502"/>
        <end position="551"/>
    </location>
</feature>